<dbReference type="InterPro" id="IPR000719">
    <property type="entry name" value="Prot_kinase_dom"/>
</dbReference>
<feature type="region of interest" description="Disordered" evidence="3">
    <location>
        <begin position="1332"/>
        <end position="1694"/>
    </location>
</feature>
<feature type="compositionally biased region" description="Basic residues" evidence="3">
    <location>
        <begin position="715"/>
        <end position="725"/>
    </location>
</feature>
<feature type="compositionally biased region" description="Low complexity" evidence="3">
    <location>
        <begin position="484"/>
        <end position="517"/>
    </location>
</feature>
<feature type="region of interest" description="Disordered" evidence="3">
    <location>
        <begin position="118"/>
        <end position="259"/>
    </location>
</feature>
<feature type="region of interest" description="Disordered" evidence="3">
    <location>
        <begin position="319"/>
        <end position="392"/>
    </location>
</feature>
<dbReference type="Pfam" id="PF00069">
    <property type="entry name" value="Pkinase"/>
    <property type="match status" value="1"/>
</dbReference>
<feature type="region of interest" description="Disordered" evidence="3">
    <location>
        <begin position="432"/>
        <end position="466"/>
    </location>
</feature>
<gene>
    <name evidence="5" type="ORF">ABB37_07305</name>
</gene>
<feature type="compositionally biased region" description="Low complexity" evidence="3">
    <location>
        <begin position="1667"/>
        <end position="1678"/>
    </location>
</feature>
<feature type="compositionally biased region" description="Low complexity" evidence="3">
    <location>
        <begin position="52"/>
        <end position="65"/>
    </location>
</feature>
<sequence>MSQGRPPALLTHEVDLEELSANSSQLDELPREELLRLLKKISNQQLSRHNTSPSSNSSSSGCSSSDGNHQHDQHRGHVKGKPSTFAALTATGLPTATSSGITRGGVVTWDSAKLQEVEGHADNTRNSPNDQQDHGVRNRPSLRTVSGVLSTDGSNRGSVSAVLPNTAKGAQAAVEADEEDEEKDASPTAAAAAKGDDDAAARATSEEPEAPYEGSGRGADTAEDGAEAAEAPTMTAPPPGFVSSTTKENASHSTGFFSPLSNLLDVDSITSPPGSLMRAAASFTSAALRYAHNVGMRSTNRYSCSSMSSSTYDTVDNTAAESSGVQHEQRQQRQQHSLASSPRHDGLSFSAPPVSQYPLFTNRGATEGDRFSALPGSEMSLRPPQMATLPPPRELSLDAARMPPWRGHLSLSLLRSTSETLLGRPCVQTGARLPQQQETHTPSSLHPPFASSAGPQASAVTPPQQTATLSELVPSTLLSPSSVITTTTSTATPPRQGTSTSSSSLSSVASTPLSTPSHGASLSSPRGGGSDGNTSSPHAPETAAAAADAPRTARRNDEVPVVSPPSLLSNEAARPVAPEAAPLFTLLSDPATSISDGDGSTANSNVKEEKSLLKRPSANSILQSSRGSLGRQGSLSRAPSSRKVSLALDPAVVADTPHRPHSSWRGGVEKGARLPSSPSALATPSPAPNSSNTTATTTTVDQGGPLAAPITHSPRPLRRAQRRAPKGNTTAASINTLVSVETAHTTSSTSTTANASEEDNAATGEFETWTHILSWDRGENGQHCATTQDRNRATASTATTTTTATSPTSSYAPSDQRGEAPPSPIHGTQPGEVSFSPQDSFLSALNLSSSAPELTRARQTASLHRVRHASTGDRYINNYRILKSLGRGSCGKVKLAYDEVESRLVAIKYVRRVDTRKRLGGLTVAQKQYNAFMREVEVMKTLRHRNIVSLYEVIDDPSADKLYLVMQYVDKGVVAKVAVRANSDYVCDPIPPAQLVRYAREMLTGLQYLHRHDVVHRDLKPDNILVSRDGHAYLADFGVAETFGVSYRQRTESLMAASMAASLAMSVTGNRVGGPQVLGTKGTPLFIAPELWDGTKSYGKPVDMWATGVTLFTLLVGKLPFRSPEDIIDAAFMPTVPDEFGEKWRVLLNGLLHRAPQARWTVEEALRYVTVNLARKESRREKSHVALSETPCGSGASATSSTGAPATAVPLLSCRRRNSSNNNGDSKPSSPLQGLAPLRRPVDGAPERRAESCSPAPSLHPRALLQHITGTPRVEEEAAMRSSNSSADGRASNTSHSAMPATSLALARCGSAMRPHILEGLDAARLPLAQAGRSSGHPISVTHIPTSTEHPPSPRQHQYRQQKQRIPSSLEEGGGYLDTPSFGDDTSDTVSAATPTAGKLAEEAESATAYAPQTKTARTITAHRPFSVRWGSRPPAEGPYETGGGPSQQQQSSSENTGGQVSSPRPGSVGTPLVPLSAILAAHSSEVTPRPSSRTPSAAAKDEVRGDNTSAVYNFVPSSRLMPLSVPRPSSPRIPEKDKPSTTPTGPGSTTTSPHAALPAPSKSERSGAVTRPAVPPRGDPIASTPTRIRSGGNVSNNNNKTAARATVYSFSPRVPGSTESREHGVATAPMEGAAAAGGREGLHHPRSPARLPGITSASSPTPPSSAPMAASLSAPPALRRIKASQRNSPLRNGIQVNEISLCEVSCGSRAESLLEDARK</sequence>
<name>A0A0M9FVH7_LEPPY</name>
<evidence type="ECO:0000313" key="5">
    <source>
        <dbReference type="EMBL" id="KPA76925.1"/>
    </source>
</evidence>
<feature type="compositionally biased region" description="Polar residues" evidence="3">
    <location>
        <begin position="727"/>
        <end position="738"/>
    </location>
</feature>
<dbReference type="GO" id="GO:0005737">
    <property type="term" value="C:cytoplasm"/>
    <property type="evidence" value="ECO:0007669"/>
    <property type="project" value="TreeGrafter"/>
</dbReference>
<evidence type="ECO:0000256" key="3">
    <source>
        <dbReference type="SAM" id="MobiDB-lite"/>
    </source>
</evidence>
<dbReference type="GO" id="GO:0005524">
    <property type="term" value="F:ATP binding"/>
    <property type="evidence" value="ECO:0007669"/>
    <property type="project" value="UniProtKB-KW"/>
</dbReference>
<feature type="compositionally biased region" description="Low complexity" evidence="3">
    <location>
        <begin position="1193"/>
        <end position="1208"/>
    </location>
</feature>
<dbReference type="InterPro" id="IPR008271">
    <property type="entry name" value="Ser/Thr_kinase_AS"/>
</dbReference>
<feature type="compositionally biased region" description="Polar residues" evidence="3">
    <location>
        <begin position="242"/>
        <end position="259"/>
    </location>
</feature>
<dbReference type="Gene3D" id="1.10.510.10">
    <property type="entry name" value="Transferase(Phosphotransferase) domain 1"/>
    <property type="match status" value="1"/>
</dbReference>
<proteinExistence type="predicted"/>
<feature type="region of interest" description="Disordered" evidence="3">
    <location>
        <begin position="484"/>
        <end position="573"/>
    </location>
</feature>
<dbReference type="CDD" id="cd14008">
    <property type="entry name" value="STKc_LKB1_CaMKK"/>
    <property type="match status" value="1"/>
</dbReference>
<feature type="region of interest" description="Disordered" evidence="3">
    <location>
        <begin position="43"/>
        <end position="80"/>
    </location>
</feature>
<feature type="compositionally biased region" description="Basic and acidic residues" evidence="3">
    <location>
        <begin position="1240"/>
        <end position="1251"/>
    </location>
</feature>
<feature type="compositionally biased region" description="Polar residues" evidence="3">
    <location>
        <begin position="1685"/>
        <end position="1694"/>
    </location>
</feature>
<feature type="compositionally biased region" description="Polar residues" evidence="3">
    <location>
        <begin position="1343"/>
        <end position="1356"/>
    </location>
</feature>
<dbReference type="SMART" id="SM00220">
    <property type="entry name" value="S_TKc"/>
    <property type="match status" value="1"/>
</dbReference>
<dbReference type="GeneID" id="26907591"/>
<feature type="compositionally biased region" description="Low complexity" evidence="3">
    <location>
        <begin position="1541"/>
        <end position="1554"/>
    </location>
</feature>
<feature type="region of interest" description="Disordered" evidence="3">
    <location>
        <begin position="1179"/>
        <end position="1298"/>
    </location>
</feature>
<keyword evidence="1" id="KW-0547">Nucleotide-binding</keyword>
<protein>
    <recommendedName>
        <fullName evidence="4">Protein kinase domain-containing protein</fullName>
    </recommendedName>
</protein>
<dbReference type="OMA" id="IYRTPNQ"/>
<keyword evidence="2" id="KW-0067">ATP-binding</keyword>
<feature type="domain" description="Protein kinase" evidence="4">
    <location>
        <begin position="879"/>
        <end position="1171"/>
    </location>
</feature>
<feature type="region of interest" description="Disordered" evidence="3">
    <location>
        <begin position="592"/>
        <end position="762"/>
    </location>
</feature>
<feature type="compositionally biased region" description="Polar residues" evidence="3">
    <location>
        <begin position="453"/>
        <end position="466"/>
    </location>
</feature>
<feature type="compositionally biased region" description="Low complexity" evidence="3">
    <location>
        <begin position="793"/>
        <end position="814"/>
    </location>
</feature>
<accession>A0A0M9FVH7</accession>
<dbReference type="PANTHER" id="PTHR24346">
    <property type="entry name" value="MAP/MICROTUBULE AFFINITY-REGULATING KINASE"/>
    <property type="match status" value="1"/>
</dbReference>
<dbReference type="InterPro" id="IPR011009">
    <property type="entry name" value="Kinase-like_dom_sf"/>
</dbReference>
<keyword evidence="6" id="KW-1185">Reference proteome</keyword>
<dbReference type="Gene3D" id="3.30.200.20">
    <property type="entry name" value="Phosphorylase Kinase, domain 1"/>
    <property type="match status" value="1"/>
</dbReference>
<feature type="compositionally biased region" description="Polar residues" evidence="3">
    <location>
        <begin position="141"/>
        <end position="158"/>
    </location>
</feature>
<feature type="compositionally biased region" description="Low complexity" evidence="3">
    <location>
        <begin position="622"/>
        <end position="637"/>
    </location>
</feature>
<evidence type="ECO:0000313" key="6">
    <source>
        <dbReference type="Proteomes" id="UP000037923"/>
    </source>
</evidence>
<feature type="compositionally biased region" description="Polar residues" evidence="3">
    <location>
        <begin position="1485"/>
        <end position="1496"/>
    </location>
</feature>
<feature type="compositionally biased region" description="Low complexity" evidence="3">
    <location>
        <begin position="539"/>
        <end position="550"/>
    </location>
</feature>
<feature type="compositionally biased region" description="Polar residues" evidence="3">
    <location>
        <begin position="1455"/>
        <end position="1465"/>
    </location>
</feature>
<dbReference type="SUPFAM" id="SSF56112">
    <property type="entry name" value="Protein kinase-like (PK-like)"/>
    <property type="match status" value="1"/>
</dbReference>
<feature type="compositionally biased region" description="Polar residues" evidence="3">
    <location>
        <begin position="1584"/>
        <end position="1602"/>
    </location>
</feature>
<organism evidence="5 6">
    <name type="scientific">Leptomonas pyrrhocoris</name>
    <name type="common">Firebug parasite</name>
    <dbReference type="NCBI Taxonomy" id="157538"/>
    <lineage>
        <taxon>Eukaryota</taxon>
        <taxon>Discoba</taxon>
        <taxon>Euglenozoa</taxon>
        <taxon>Kinetoplastea</taxon>
        <taxon>Metakinetoplastina</taxon>
        <taxon>Trypanosomatida</taxon>
        <taxon>Trypanosomatidae</taxon>
        <taxon>Leishmaniinae</taxon>
        <taxon>Leptomonas</taxon>
    </lineage>
</organism>
<dbReference type="RefSeq" id="XP_015655364.1">
    <property type="nucleotide sequence ID" value="XM_015805887.1"/>
</dbReference>
<dbReference type="PANTHER" id="PTHR24346:SF77">
    <property type="entry name" value="SERINE THREONINE PROTEIN KINASE"/>
    <property type="match status" value="1"/>
</dbReference>
<dbReference type="GO" id="GO:0035556">
    <property type="term" value="P:intracellular signal transduction"/>
    <property type="evidence" value="ECO:0007669"/>
    <property type="project" value="TreeGrafter"/>
</dbReference>
<feature type="compositionally biased region" description="Low complexity" evidence="3">
    <location>
        <begin position="1626"/>
        <end position="1638"/>
    </location>
</feature>
<dbReference type="PROSITE" id="PS50011">
    <property type="entry name" value="PROTEIN_KINASE_DOM"/>
    <property type="match status" value="1"/>
</dbReference>
<dbReference type="PROSITE" id="PS00108">
    <property type="entry name" value="PROTEIN_KINASE_ST"/>
    <property type="match status" value="1"/>
</dbReference>
<feature type="compositionally biased region" description="Low complexity" evidence="3">
    <location>
        <begin position="739"/>
        <end position="755"/>
    </location>
</feature>
<dbReference type="GO" id="GO:0004674">
    <property type="term" value="F:protein serine/threonine kinase activity"/>
    <property type="evidence" value="ECO:0007669"/>
    <property type="project" value="TreeGrafter"/>
</dbReference>
<evidence type="ECO:0000259" key="4">
    <source>
        <dbReference type="PROSITE" id="PS50011"/>
    </source>
</evidence>
<dbReference type="OrthoDB" id="68483at2759"/>
<feature type="region of interest" description="Disordered" evidence="3">
    <location>
        <begin position="780"/>
        <end position="837"/>
    </location>
</feature>
<reference evidence="5 6" key="1">
    <citation type="submission" date="2015-07" db="EMBL/GenBank/DDBJ databases">
        <title>High-quality genome of monoxenous trypanosomatid Leptomonas pyrrhocoris.</title>
        <authorList>
            <person name="Flegontov P."/>
            <person name="Butenko A."/>
            <person name="Firsov S."/>
            <person name="Vlcek C."/>
            <person name="Logacheva M.D."/>
            <person name="Field M."/>
            <person name="Filatov D."/>
            <person name="Flegontova O."/>
            <person name="Gerasimov E."/>
            <person name="Jackson A.P."/>
            <person name="Kelly S."/>
            <person name="Opperdoes F."/>
            <person name="O'Reilly A."/>
            <person name="Votypka J."/>
            <person name="Yurchenko V."/>
            <person name="Lukes J."/>
        </authorList>
    </citation>
    <scope>NUCLEOTIDE SEQUENCE [LARGE SCALE GENOMIC DNA]</scope>
    <source>
        <strain evidence="5">H10</strain>
    </source>
</reference>
<dbReference type="VEuPathDB" id="TriTrypDB:LpyrH10_18_0320"/>
<feature type="compositionally biased region" description="Polar residues" evidence="3">
    <location>
        <begin position="592"/>
        <end position="605"/>
    </location>
</feature>
<dbReference type="Proteomes" id="UP000037923">
    <property type="component" value="Unassembled WGS sequence"/>
</dbReference>
<feature type="compositionally biased region" description="Polar residues" evidence="3">
    <location>
        <begin position="434"/>
        <end position="444"/>
    </location>
</feature>
<evidence type="ECO:0000256" key="1">
    <source>
        <dbReference type="ARBA" id="ARBA00022741"/>
    </source>
</evidence>
<dbReference type="EMBL" id="LGTL01000018">
    <property type="protein sequence ID" value="KPA76925.1"/>
    <property type="molecule type" value="Genomic_DNA"/>
</dbReference>
<evidence type="ECO:0000256" key="2">
    <source>
        <dbReference type="ARBA" id="ARBA00022840"/>
    </source>
</evidence>
<feature type="compositionally biased region" description="Polar residues" evidence="3">
    <location>
        <begin position="1281"/>
        <end position="1297"/>
    </location>
</feature>
<feature type="compositionally biased region" description="Low complexity" evidence="3">
    <location>
        <begin position="674"/>
        <end position="699"/>
    </location>
</feature>
<comment type="caution">
    <text evidence="5">The sequence shown here is derived from an EMBL/GenBank/DDBJ whole genome shotgun (WGS) entry which is preliminary data.</text>
</comment>